<gene>
    <name evidence="2" type="ORF">CW751_02555</name>
</gene>
<sequence length="70" mass="8102">MDKDKISQKWKKYESLVLIAVLVIFYLVGIIGLTSAYRESFLPLSFMNLLISFVVLLFALKKRALHFSFS</sequence>
<reference evidence="2 3" key="1">
    <citation type="submission" date="2017-12" db="EMBL/GenBank/DDBJ databases">
        <title>The draft genome sequence of Brumimicrobium saltpan LHR20.</title>
        <authorList>
            <person name="Do Z.-J."/>
            <person name="Luo H.-R."/>
        </authorList>
    </citation>
    <scope>NUCLEOTIDE SEQUENCE [LARGE SCALE GENOMIC DNA]</scope>
    <source>
        <strain evidence="2 3">LHR20</strain>
    </source>
</reference>
<accession>A0A2I0R6L8</accession>
<organism evidence="2 3">
    <name type="scientific">Brumimicrobium salinarum</name>
    <dbReference type="NCBI Taxonomy" id="2058658"/>
    <lineage>
        <taxon>Bacteria</taxon>
        <taxon>Pseudomonadati</taxon>
        <taxon>Bacteroidota</taxon>
        <taxon>Flavobacteriia</taxon>
        <taxon>Flavobacteriales</taxon>
        <taxon>Crocinitomicaceae</taxon>
        <taxon>Brumimicrobium</taxon>
    </lineage>
</organism>
<protein>
    <submittedName>
        <fullName evidence="2">Uncharacterized protein</fullName>
    </submittedName>
</protein>
<comment type="caution">
    <text evidence="2">The sequence shown here is derived from an EMBL/GenBank/DDBJ whole genome shotgun (WGS) entry which is preliminary data.</text>
</comment>
<dbReference type="AlphaFoldDB" id="A0A2I0R6L8"/>
<feature type="transmembrane region" description="Helical" evidence="1">
    <location>
        <begin position="16"/>
        <end position="35"/>
    </location>
</feature>
<name>A0A2I0R6L8_9FLAO</name>
<feature type="transmembrane region" description="Helical" evidence="1">
    <location>
        <begin position="41"/>
        <end position="60"/>
    </location>
</feature>
<dbReference type="Proteomes" id="UP000236654">
    <property type="component" value="Unassembled WGS sequence"/>
</dbReference>
<keyword evidence="3" id="KW-1185">Reference proteome</keyword>
<proteinExistence type="predicted"/>
<keyword evidence="1" id="KW-0472">Membrane</keyword>
<evidence type="ECO:0000313" key="3">
    <source>
        <dbReference type="Proteomes" id="UP000236654"/>
    </source>
</evidence>
<keyword evidence="1" id="KW-1133">Transmembrane helix</keyword>
<dbReference type="EMBL" id="PJNI01000001">
    <property type="protein sequence ID" value="PKR82232.1"/>
    <property type="molecule type" value="Genomic_DNA"/>
</dbReference>
<keyword evidence="1" id="KW-0812">Transmembrane</keyword>
<evidence type="ECO:0000256" key="1">
    <source>
        <dbReference type="SAM" id="Phobius"/>
    </source>
</evidence>
<evidence type="ECO:0000313" key="2">
    <source>
        <dbReference type="EMBL" id="PKR82232.1"/>
    </source>
</evidence>
<dbReference type="RefSeq" id="WP_101333377.1">
    <property type="nucleotide sequence ID" value="NZ_PJNI01000001.1"/>
</dbReference>